<dbReference type="InterPro" id="IPR015422">
    <property type="entry name" value="PyrdxlP-dep_Trfase_small"/>
</dbReference>
<dbReference type="GO" id="GO:0030170">
    <property type="term" value="F:pyridoxal phosphate binding"/>
    <property type="evidence" value="ECO:0007669"/>
    <property type="project" value="InterPro"/>
</dbReference>
<dbReference type="InterPro" id="IPR015424">
    <property type="entry name" value="PyrdxlP-dep_Trfase"/>
</dbReference>
<keyword evidence="4" id="KW-1185">Reference proteome</keyword>
<dbReference type="STRING" id="765257.A0A0C9ZDH5"/>
<accession>A0A0C9ZDH5</accession>
<dbReference type="GO" id="GO:0003962">
    <property type="term" value="F:cystathionine gamma-synthase activity"/>
    <property type="evidence" value="ECO:0007669"/>
    <property type="project" value="TreeGrafter"/>
</dbReference>
<evidence type="ECO:0000256" key="2">
    <source>
        <dbReference type="ARBA" id="ARBA00022898"/>
    </source>
</evidence>
<dbReference type="PANTHER" id="PTHR42699:SF1">
    <property type="entry name" value="CYSTATHIONINE GAMMA-SYNTHASE-RELATED"/>
    <property type="match status" value="1"/>
</dbReference>
<dbReference type="AlphaFoldDB" id="A0A0C9ZDH5"/>
<name>A0A0C9ZDH5_9AGAM</name>
<evidence type="ECO:0000313" key="3">
    <source>
        <dbReference type="EMBL" id="KIK20492.1"/>
    </source>
</evidence>
<dbReference type="InterPro" id="IPR015421">
    <property type="entry name" value="PyrdxlP-dep_Trfase_major"/>
</dbReference>
<dbReference type="EMBL" id="KN833764">
    <property type="protein sequence ID" value="KIK20492.1"/>
    <property type="molecule type" value="Genomic_DNA"/>
</dbReference>
<dbReference type="FunFam" id="3.90.1150.10:FF:000063">
    <property type="entry name" value="Probable cystathionine gamma-synthase"/>
    <property type="match status" value="1"/>
</dbReference>
<reference evidence="3 4" key="1">
    <citation type="submission" date="2014-04" db="EMBL/GenBank/DDBJ databases">
        <authorList>
            <consortium name="DOE Joint Genome Institute"/>
            <person name="Kuo A."/>
            <person name="Kohler A."/>
            <person name="Costa M.D."/>
            <person name="Nagy L.G."/>
            <person name="Floudas D."/>
            <person name="Copeland A."/>
            <person name="Barry K.W."/>
            <person name="Cichocki N."/>
            <person name="Veneault-Fourrey C."/>
            <person name="LaButti K."/>
            <person name="Lindquist E.A."/>
            <person name="Lipzen A."/>
            <person name="Lundell T."/>
            <person name="Morin E."/>
            <person name="Murat C."/>
            <person name="Sun H."/>
            <person name="Tunlid A."/>
            <person name="Henrissat B."/>
            <person name="Grigoriev I.V."/>
            <person name="Hibbett D.S."/>
            <person name="Martin F."/>
            <person name="Nordberg H.P."/>
            <person name="Cantor M.N."/>
            <person name="Hua S.X."/>
        </authorList>
    </citation>
    <scope>NUCLEOTIDE SEQUENCE [LARGE SCALE GENOMIC DNA]</scope>
    <source>
        <strain evidence="3 4">441</strain>
    </source>
</reference>
<dbReference type="InterPro" id="IPR000277">
    <property type="entry name" value="Cys/Met-Metab_PyrdxlP-dep_enz"/>
</dbReference>
<dbReference type="OrthoDB" id="10047078at2759"/>
<dbReference type="PANTHER" id="PTHR42699">
    <property type="match status" value="1"/>
</dbReference>
<dbReference type="Pfam" id="PF01053">
    <property type="entry name" value="Cys_Met_Meta_PP"/>
    <property type="match status" value="1"/>
</dbReference>
<protein>
    <recommendedName>
        <fullName evidence="5">Cystathionine gamma-synthase</fullName>
    </recommendedName>
</protein>
<keyword evidence="2" id="KW-0663">Pyridoxal phosphate</keyword>
<dbReference type="Gene3D" id="3.40.640.10">
    <property type="entry name" value="Type I PLP-dependent aspartate aminotransferase-like (Major domain)"/>
    <property type="match status" value="1"/>
</dbReference>
<dbReference type="SUPFAM" id="SSF53383">
    <property type="entry name" value="PLP-dependent transferases"/>
    <property type="match status" value="1"/>
</dbReference>
<gene>
    <name evidence="3" type="ORF">PISMIDRAFT_682316</name>
</gene>
<dbReference type="InterPro" id="IPR051750">
    <property type="entry name" value="Trans-sulfuration_enzymes"/>
</dbReference>
<evidence type="ECO:0000313" key="4">
    <source>
        <dbReference type="Proteomes" id="UP000054018"/>
    </source>
</evidence>
<sequence length="606" mass="66223">MTIMSAPIPIGSDTLGWPIPAVLHAITVSLPTWSDNVGYLSGQTAVVDSMSTGYPRFFIHRSVQKLADVCQEKFGLSGERCLPCPTQKTAEHGKEFIHSQALLTGKPSDVRIVHYAIHPVGDSDPSSTLQGTSGFSVVSQSIPPQSAEVFALFFHADTYKVARQFWQNCGLGISSRYAEHCLSVLGFAGFPMVQNSEFLRACGKSTSRTFGTDLIPKSLDASERLLATGADAKAALRQRMASCLVRDESPADAQTNVSEDDIFLFPSGMSAIWNAHQLLLASRPPGKSVVFGFPYTDTVKIVEKSGPGAIFYGHGRDCDIDDLDALLARKAAEDPSVPPLLALYTECSSNPRLCTVDIPRLRALADKYDFLIVIDETIGTFANVDVLPYADIIATSLSKYVCGYATALGGSLVINPRMRHHALLKEHLTSTFEDTYFTPDALVMERNSRDFLERMRIINANTEYICNFLHMHSIEGGASESEGAVIKQVLYPKYMTPENYQVCRRRLPTGELDPENGGYGGLFSVTFTSMKASHAFYDALEVAKGPSLGTTFTLSCPYTLLGHYWELEWAAEYGVEEGLVRVSIGTEDKEVLLRAVDTALRAAKSA</sequence>
<comment type="cofactor">
    <cofactor evidence="1">
        <name>pyridoxal 5'-phosphate</name>
        <dbReference type="ChEBI" id="CHEBI:597326"/>
    </cofactor>
</comment>
<dbReference type="Proteomes" id="UP000054018">
    <property type="component" value="Unassembled WGS sequence"/>
</dbReference>
<dbReference type="HOGENOM" id="CLU_011302_1_0_1"/>
<reference evidence="4" key="2">
    <citation type="submission" date="2015-01" db="EMBL/GenBank/DDBJ databases">
        <title>Evolutionary Origins and Diversification of the Mycorrhizal Mutualists.</title>
        <authorList>
            <consortium name="DOE Joint Genome Institute"/>
            <consortium name="Mycorrhizal Genomics Consortium"/>
            <person name="Kohler A."/>
            <person name="Kuo A."/>
            <person name="Nagy L.G."/>
            <person name="Floudas D."/>
            <person name="Copeland A."/>
            <person name="Barry K.W."/>
            <person name="Cichocki N."/>
            <person name="Veneault-Fourrey C."/>
            <person name="LaButti K."/>
            <person name="Lindquist E.A."/>
            <person name="Lipzen A."/>
            <person name="Lundell T."/>
            <person name="Morin E."/>
            <person name="Murat C."/>
            <person name="Riley R."/>
            <person name="Ohm R."/>
            <person name="Sun H."/>
            <person name="Tunlid A."/>
            <person name="Henrissat B."/>
            <person name="Grigoriev I.V."/>
            <person name="Hibbett D.S."/>
            <person name="Martin F."/>
        </authorList>
    </citation>
    <scope>NUCLEOTIDE SEQUENCE [LARGE SCALE GENOMIC DNA]</scope>
    <source>
        <strain evidence="4">441</strain>
    </source>
</reference>
<dbReference type="Gene3D" id="3.90.1150.10">
    <property type="entry name" value="Aspartate Aminotransferase, domain 1"/>
    <property type="match status" value="1"/>
</dbReference>
<dbReference type="GO" id="GO:0019346">
    <property type="term" value="P:transsulfuration"/>
    <property type="evidence" value="ECO:0007669"/>
    <property type="project" value="InterPro"/>
</dbReference>
<organism evidence="3 4">
    <name type="scientific">Pisolithus microcarpus 441</name>
    <dbReference type="NCBI Taxonomy" id="765257"/>
    <lineage>
        <taxon>Eukaryota</taxon>
        <taxon>Fungi</taxon>
        <taxon>Dikarya</taxon>
        <taxon>Basidiomycota</taxon>
        <taxon>Agaricomycotina</taxon>
        <taxon>Agaricomycetes</taxon>
        <taxon>Agaricomycetidae</taxon>
        <taxon>Boletales</taxon>
        <taxon>Sclerodermatineae</taxon>
        <taxon>Pisolithaceae</taxon>
        <taxon>Pisolithus</taxon>
    </lineage>
</organism>
<proteinExistence type="predicted"/>
<evidence type="ECO:0000256" key="1">
    <source>
        <dbReference type="ARBA" id="ARBA00001933"/>
    </source>
</evidence>
<evidence type="ECO:0008006" key="5">
    <source>
        <dbReference type="Google" id="ProtNLM"/>
    </source>
</evidence>